<feature type="region of interest" description="Disordered" evidence="1">
    <location>
        <begin position="87"/>
        <end position="114"/>
    </location>
</feature>
<feature type="compositionally biased region" description="Basic and acidic residues" evidence="1">
    <location>
        <begin position="277"/>
        <end position="292"/>
    </location>
</feature>
<feature type="compositionally biased region" description="Low complexity" evidence="1">
    <location>
        <begin position="136"/>
        <end position="148"/>
    </location>
</feature>
<keyword evidence="3" id="KW-1185">Reference proteome</keyword>
<feature type="region of interest" description="Disordered" evidence="1">
    <location>
        <begin position="133"/>
        <end position="194"/>
    </location>
</feature>
<dbReference type="AlphaFoldDB" id="A0A5C2RSW4"/>
<gene>
    <name evidence="2" type="ORF">L227DRAFT_349936</name>
</gene>
<protein>
    <submittedName>
        <fullName evidence="2">Uncharacterized protein</fullName>
    </submittedName>
</protein>
<accession>A0A5C2RSW4</accession>
<feature type="compositionally biased region" description="Acidic residues" evidence="1">
    <location>
        <begin position="104"/>
        <end position="113"/>
    </location>
</feature>
<dbReference type="STRING" id="1328759.A0A5C2RSW4"/>
<reference evidence="2" key="1">
    <citation type="journal article" date="2018" name="Genome Biol. Evol.">
        <title>Genomics and development of Lentinus tigrinus, a white-rot wood-decaying mushroom with dimorphic fruiting bodies.</title>
        <authorList>
            <person name="Wu B."/>
            <person name="Xu Z."/>
            <person name="Knudson A."/>
            <person name="Carlson A."/>
            <person name="Chen N."/>
            <person name="Kovaka S."/>
            <person name="LaButti K."/>
            <person name="Lipzen A."/>
            <person name="Pennachio C."/>
            <person name="Riley R."/>
            <person name="Schakwitz W."/>
            <person name="Umezawa K."/>
            <person name="Ohm R.A."/>
            <person name="Grigoriev I.V."/>
            <person name="Nagy L.G."/>
            <person name="Gibbons J."/>
            <person name="Hibbett D."/>
        </authorList>
    </citation>
    <scope>NUCLEOTIDE SEQUENCE [LARGE SCALE GENOMIC DNA]</scope>
    <source>
        <strain evidence="2">ALCF2SS1-6</strain>
    </source>
</reference>
<feature type="compositionally biased region" description="Low complexity" evidence="1">
    <location>
        <begin position="293"/>
        <end position="310"/>
    </location>
</feature>
<feature type="compositionally biased region" description="Low complexity" evidence="1">
    <location>
        <begin position="226"/>
        <end position="235"/>
    </location>
</feature>
<name>A0A5C2RSW4_9APHY</name>
<organism evidence="2 3">
    <name type="scientific">Lentinus tigrinus ALCF2SS1-6</name>
    <dbReference type="NCBI Taxonomy" id="1328759"/>
    <lineage>
        <taxon>Eukaryota</taxon>
        <taxon>Fungi</taxon>
        <taxon>Dikarya</taxon>
        <taxon>Basidiomycota</taxon>
        <taxon>Agaricomycotina</taxon>
        <taxon>Agaricomycetes</taxon>
        <taxon>Polyporales</taxon>
        <taxon>Polyporaceae</taxon>
        <taxon>Lentinus</taxon>
    </lineage>
</organism>
<evidence type="ECO:0000256" key="1">
    <source>
        <dbReference type="SAM" id="MobiDB-lite"/>
    </source>
</evidence>
<proteinExistence type="predicted"/>
<evidence type="ECO:0000313" key="3">
    <source>
        <dbReference type="Proteomes" id="UP000313359"/>
    </source>
</evidence>
<evidence type="ECO:0000313" key="2">
    <source>
        <dbReference type="EMBL" id="RPD54424.1"/>
    </source>
</evidence>
<feature type="region of interest" description="Disordered" evidence="1">
    <location>
        <begin position="206"/>
        <end position="329"/>
    </location>
</feature>
<dbReference type="Proteomes" id="UP000313359">
    <property type="component" value="Unassembled WGS sequence"/>
</dbReference>
<dbReference type="EMBL" id="ML122306">
    <property type="protein sequence ID" value="RPD54424.1"/>
    <property type="molecule type" value="Genomic_DNA"/>
</dbReference>
<sequence length="359" mass="37016">MVARCEGWTRIRSNGDPTTTVALGGHLDLIFYPRICIPGWRHRTDDEDNYSGLQPKAISPLRRYTARADTGPGWSDPAISSTFRVRERVPQVLRESPDPMSSSEPDDPPELDADLGYLGGVAISRSGVKYDARTYPPRVRSPSRIPVPKQGSAMVARTAFEAERPPAGPVAKRSRGTPGSALLPTGQGDKDASAGAVVDGEVSLSAADKSQAERPRGGLGGGSNGASGTAAAALTQDPVPSGSKAPNQSQTPGAIPRFAGDASGDRPGRGATAPEAQGKRGADKRNGVDNDRPAPSGSAHASSLSVASAPQSDPGRALSGMGVASSKPQPATKLVAISPTQLCAATSGAWMIFSVSCYL</sequence>